<gene>
    <name evidence="2" type="ORF">CRIB_2251</name>
</gene>
<dbReference type="AlphaFoldDB" id="A0A1V1I3M3"/>
<accession>A0A1V1I3M3</accession>
<dbReference type="GO" id="GO:0005829">
    <property type="term" value="C:cytosol"/>
    <property type="evidence" value="ECO:0007669"/>
    <property type="project" value="TreeGrafter"/>
</dbReference>
<dbReference type="GO" id="GO:0015074">
    <property type="term" value="P:DNA integration"/>
    <property type="evidence" value="ECO:0007669"/>
    <property type="project" value="InterPro"/>
</dbReference>
<reference evidence="2 3" key="1">
    <citation type="submission" date="2014-04" db="EMBL/GenBank/DDBJ databases">
        <authorList>
            <person name="Hornung B.V."/>
        </authorList>
    </citation>
    <scope>NUCLEOTIDE SEQUENCE [LARGE SCALE GENOMIC DNA]</scope>
    <source>
        <strain evidence="2 3">CRIB</strain>
    </source>
</reference>
<evidence type="ECO:0000313" key="3">
    <source>
        <dbReference type="Proteomes" id="UP000245622"/>
    </source>
</evidence>
<dbReference type="GO" id="GO:0032196">
    <property type="term" value="P:transposition"/>
    <property type="evidence" value="ECO:0007669"/>
    <property type="project" value="TreeGrafter"/>
</dbReference>
<dbReference type="GO" id="GO:0004803">
    <property type="term" value="F:transposase activity"/>
    <property type="evidence" value="ECO:0007669"/>
    <property type="project" value="TreeGrafter"/>
</dbReference>
<dbReference type="Gene3D" id="3.30.420.10">
    <property type="entry name" value="Ribonuclease H-like superfamily/Ribonuclease H"/>
    <property type="match status" value="1"/>
</dbReference>
<organism evidence="2 3">
    <name type="scientific">Romboutsia ilealis</name>
    <dbReference type="NCBI Taxonomy" id="1115758"/>
    <lineage>
        <taxon>Bacteria</taxon>
        <taxon>Bacillati</taxon>
        <taxon>Bacillota</taxon>
        <taxon>Clostridia</taxon>
        <taxon>Peptostreptococcales</taxon>
        <taxon>Peptostreptococcaceae</taxon>
        <taxon>Romboutsia</taxon>
    </lineage>
</organism>
<dbReference type="InterPro" id="IPR012337">
    <property type="entry name" value="RNaseH-like_sf"/>
</dbReference>
<evidence type="ECO:0000259" key="1">
    <source>
        <dbReference type="PROSITE" id="PS50994"/>
    </source>
</evidence>
<dbReference type="KEGG" id="ril:CRIB_2251"/>
<keyword evidence="3" id="KW-1185">Reference proteome</keyword>
<evidence type="ECO:0000313" key="2">
    <source>
        <dbReference type="EMBL" id="CED94852.1"/>
    </source>
</evidence>
<dbReference type="SUPFAM" id="SSF53098">
    <property type="entry name" value="Ribonuclease H-like"/>
    <property type="match status" value="1"/>
</dbReference>
<dbReference type="GeneID" id="82206281"/>
<proteinExistence type="predicted"/>
<protein>
    <submittedName>
        <fullName evidence="2">Integrase core domain protein</fullName>
    </submittedName>
</protein>
<name>A0A1V1I3M3_9FIRM</name>
<dbReference type="InterPro" id="IPR051917">
    <property type="entry name" value="Transposase-Integrase"/>
</dbReference>
<dbReference type="InterPro" id="IPR036397">
    <property type="entry name" value="RNaseH_sf"/>
</dbReference>
<dbReference type="PROSITE" id="PS50994">
    <property type="entry name" value="INTEGRASE"/>
    <property type="match status" value="1"/>
</dbReference>
<dbReference type="Proteomes" id="UP000245622">
    <property type="component" value="Chromosome 1"/>
</dbReference>
<feature type="domain" description="Integrase catalytic" evidence="1">
    <location>
        <begin position="153"/>
        <end position="315"/>
    </location>
</feature>
<dbReference type="GO" id="GO:0003676">
    <property type="term" value="F:nucleic acid binding"/>
    <property type="evidence" value="ECO:0007669"/>
    <property type="project" value="InterPro"/>
</dbReference>
<dbReference type="PANTHER" id="PTHR10948">
    <property type="entry name" value="TRANSPOSASE"/>
    <property type="match status" value="1"/>
</dbReference>
<sequence length="324" mass="36969">MSFNHININQLTNLEANYYLGVNARACAQRMKIGKDKVYRYYKLFMQGLTVQEIYNQYLINKSRCGKKPIVLSKEKLNDINNKLENDWSLDAIAGRDKIDGKDEKISTKTLYKLAKQGVIDINKLRRKGKNNPKGHNEIRCKINTCKTIHGIDEKYPNAKTSIEYGHFEGDTIVGKARKLAIVTLVEKYSKYIVLLKASRKSDDVKEAICKWLSSLHNSCISTITFDIGKEFSKWSDIEKDSSVNIEIYFGDSGSPGQRCLNENSNGIVRKDLPKSTDLSVYSQEELNMIAYKWNSIPKKSLNYKTPNEVIKEATEFESLLPVA</sequence>
<dbReference type="EMBL" id="LN555523">
    <property type="protein sequence ID" value="CED94852.1"/>
    <property type="molecule type" value="Genomic_DNA"/>
</dbReference>
<dbReference type="InterPro" id="IPR053392">
    <property type="entry name" value="Transposase_IS30-like"/>
</dbReference>
<dbReference type="NCBIfam" id="NF033563">
    <property type="entry name" value="transpos_IS30"/>
    <property type="match status" value="1"/>
</dbReference>
<dbReference type="InterPro" id="IPR001584">
    <property type="entry name" value="Integrase_cat-core"/>
</dbReference>
<dbReference type="PANTHER" id="PTHR10948:SF23">
    <property type="entry name" value="TRANSPOSASE INSI FOR INSERTION SEQUENCE ELEMENT IS30A-RELATED"/>
    <property type="match status" value="1"/>
</dbReference>
<dbReference type="RefSeq" id="WP_180702342.1">
    <property type="nucleotide sequence ID" value="NZ_LN555523.1"/>
</dbReference>